<feature type="active site" evidence="1">
    <location>
        <position position="205"/>
    </location>
</feature>
<protein>
    <submittedName>
        <fullName evidence="4">Fic family protein</fullName>
    </submittedName>
</protein>
<evidence type="ECO:0000259" key="3">
    <source>
        <dbReference type="PROSITE" id="PS51459"/>
    </source>
</evidence>
<dbReference type="InterPro" id="IPR036388">
    <property type="entry name" value="WH-like_DNA-bd_sf"/>
</dbReference>
<dbReference type="PROSITE" id="PS51459">
    <property type="entry name" value="FIDO"/>
    <property type="match status" value="1"/>
</dbReference>
<dbReference type="Gene3D" id="1.10.3290.10">
    <property type="entry name" value="Fido-like domain"/>
    <property type="match status" value="1"/>
</dbReference>
<dbReference type="STRING" id="388280.SAMN04488057_11080"/>
<dbReference type="Pfam" id="PF13776">
    <property type="entry name" value="DUF4172"/>
    <property type="match status" value="1"/>
</dbReference>
<dbReference type="PANTHER" id="PTHR13504">
    <property type="entry name" value="FIDO DOMAIN-CONTAINING PROTEIN DDB_G0283145"/>
    <property type="match status" value="1"/>
</dbReference>
<keyword evidence="2" id="KW-0547">Nucleotide-binding</keyword>
<dbReference type="Proteomes" id="UP000184513">
    <property type="component" value="Unassembled WGS sequence"/>
</dbReference>
<dbReference type="InterPro" id="IPR040198">
    <property type="entry name" value="Fido_containing"/>
</dbReference>
<keyword evidence="2" id="KW-0067">ATP-binding</keyword>
<feature type="domain" description="Fido" evidence="3">
    <location>
        <begin position="112"/>
        <end position="268"/>
    </location>
</feature>
<feature type="binding site" evidence="2">
    <location>
        <begin position="246"/>
        <end position="247"/>
    </location>
    <ligand>
        <name>ATP</name>
        <dbReference type="ChEBI" id="CHEBI:30616"/>
    </ligand>
</feature>
<dbReference type="Gene3D" id="1.10.10.10">
    <property type="entry name" value="Winged helix-like DNA-binding domain superfamily/Winged helix DNA-binding domain"/>
    <property type="match status" value="1"/>
</dbReference>
<dbReference type="InterPro" id="IPR025230">
    <property type="entry name" value="DUF4172"/>
</dbReference>
<dbReference type="Pfam" id="PF02661">
    <property type="entry name" value="Fic"/>
    <property type="match status" value="1"/>
</dbReference>
<dbReference type="InterPro" id="IPR003812">
    <property type="entry name" value="Fido"/>
</dbReference>
<name>A0A1M7PS05_9BACT</name>
<dbReference type="AlphaFoldDB" id="A0A1M7PS05"/>
<evidence type="ECO:0000313" key="4">
    <source>
        <dbReference type="EMBL" id="SHN20221.1"/>
    </source>
</evidence>
<organism evidence="4 5">
    <name type="scientific">Cyclobacterium lianum</name>
    <dbReference type="NCBI Taxonomy" id="388280"/>
    <lineage>
        <taxon>Bacteria</taxon>
        <taxon>Pseudomonadati</taxon>
        <taxon>Bacteroidota</taxon>
        <taxon>Cytophagia</taxon>
        <taxon>Cytophagales</taxon>
        <taxon>Cyclobacteriaceae</taxon>
        <taxon>Cyclobacterium</taxon>
    </lineage>
</organism>
<feature type="binding site" evidence="2">
    <location>
        <begin position="209"/>
        <end position="216"/>
    </location>
    <ligand>
        <name>ATP</name>
        <dbReference type="ChEBI" id="CHEBI:30616"/>
    </ligand>
</feature>
<keyword evidence="5" id="KW-1185">Reference proteome</keyword>
<accession>A0A1M7PS05</accession>
<evidence type="ECO:0000256" key="2">
    <source>
        <dbReference type="PIRSR" id="PIRSR640198-2"/>
    </source>
</evidence>
<dbReference type="GO" id="GO:0005524">
    <property type="term" value="F:ATP binding"/>
    <property type="evidence" value="ECO:0007669"/>
    <property type="project" value="UniProtKB-KW"/>
</dbReference>
<evidence type="ECO:0000313" key="5">
    <source>
        <dbReference type="Proteomes" id="UP000184513"/>
    </source>
</evidence>
<dbReference type="SUPFAM" id="SSF140931">
    <property type="entry name" value="Fic-like"/>
    <property type="match status" value="1"/>
</dbReference>
<evidence type="ECO:0000256" key="1">
    <source>
        <dbReference type="PIRSR" id="PIRSR640198-1"/>
    </source>
</evidence>
<gene>
    <name evidence="4" type="ORF">SAMN04488057_11080</name>
</gene>
<sequence>MGYNWQLNDWPRFHYRLREVEPLLFRFSEKAGHVSGLLKGLPKETQNDAIIDLMVSEAIKTSEIEGEYLSRQDIVSSIRNQLGLGQQQVNDLRAQGAAALMVDVRNTFHEALTEEKLFSWHRMIMKGSKGITVGDWRSHEEPMLVISGALGKEKIHFEAPPSSNVPKEMAGFINWFNETGPGGKKEIKKPVVRAAVAHLYFETIHPFEDGNGRIGRALSEKALSQYLKRPVLLSLSQAIEANKREYYDALQKAQRSNEVTSWIAYFLSMAMQAQEQAERLIDFTLKKTRFFDRYTPLLNERQLKVVRRMLEEGPKGFEGGMSARKYTALSRTSKATATRDLQDLAEKRVFLSTGGGRSTKYSLNLNDSGEW</sequence>
<reference evidence="4 5" key="1">
    <citation type="submission" date="2016-11" db="EMBL/GenBank/DDBJ databases">
        <authorList>
            <person name="Jaros S."/>
            <person name="Januszkiewicz K."/>
            <person name="Wedrychowicz H."/>
        </authorList>
    </citation>
    <scope>NUCLEOTIDE SEQUENCE [LARGE SCALE GENOMIC DNA]</scope>
    <source>
        <strain evidence="4 5">CGMCC 1.6102</strain>
    </source>
</reference>
<dbReference type="OrthoDB" id="9814400at2"/>
<dbReference type="PANTHER" id="PTHR13504:SF33">
    <property type="entry name" value="FIC FAMILY PROTEIN"/>
    <property type="match status" value="1"/>
</dbReference>
<dbReference type="InterPro" id="IPR036597">
    <property type="entry name" value="Fido-like_dom_sf"/>
</dbReference>
<proteinExistence type="predicted"/>
<dbReference type="EMBL" id="FRCY01000010">
    <property type="protein sequence ID" value="SHN20221.1"/>
    <property type="molecule type" value="Genomic_DNA"/>
</dbReference>